<proteinExistence type="predicted"/>
<sequence>MKKTKIFLTAALFVAAIAGAYASSQRSFTYTYYVSASETGTTGQVTINDACPNLERGCIKPIPALGNQLRQLFIEQDGVLVPVKP</sequence>
<reference evidence="2 3" key="1">
    <citation type="submission" date="2024-06" db="EMBL/GenBank/DDBJ databases">
        <title>Chitinophaga defluvii sp. nov., isolated from municipal sewage.</title>
        <authorList>
            <person name="Zhang L."/>
        </authorList>
    </citation>
    <scope>NUCLEOTIDE SEQUENCE [LARGE SCALE GENOMIC DNA]</scope>
    <source>
        <strain evidence="2 3">H8</strain>
    </source>
</reference>
<keyword evidence="1" id="KW-0732">Signal</keyword>
<evidence type="ECO:0000313" key="3">
    <source>
        <dbReference type="Proteomes" id="UP001549749"/>
    </source>
</evidence>
<evidence type="ECO:0000256" key="1">
    <source>
        <dbReference type="SAM" id="SignalP"/>
    </source>
</evidence>
<evidence type="ECO:0000313" key="2">
    <source>
        <dbReference type="EMBL" id="MET7000698.1"/>
    </source>
</evidence>
<feature type="chain" id="PRO_5045335561" evidence="1">
    <location>
        <begin position="23"/>
        <end position="85"/>
    </location>
</feature>
<feature type="signal peptide" evidence="1">
    <location>
        <begin position="1"/>
        <end position="22"/>
    </location>
</feature>
<gene>
    <name evidence="2" type="ORF">ABR189_25160</name>
</gene>
<name>A0ABV2TCE4_9BACT</name>
<dbReference type="RefSeq" id="WP_354663251.1">
    <property type="nucleotide sequence ID" value="NZ_JBEXAC010000002.1"/>
</dbReference>
<organism evidence="2 3">
    <name type="scientific">Chitinophaga defluvii</name>
    <dbReference type="NCBI Taxonomy" id="3163343"/>
    <lineage>
        <taxon>Bacteria</taxon>
        <taxon>Pseudomonadati</taxon>
        <taxon>Bacteroidota</taxon>
        <taxon>Chitinophagia</taxon>
        <taxon>Chitinophagales</taxon>
        <taxon>Chitinophagaceae</taxon>
        <taxon>Chitinophaga</taxon>
    </lineage>
</organism>
<keyword evidence="3" id="KW-1185">Reference proteome</keyword>
<dbReference type="Proteomes" id="UP001549749">
    <property type="component" value="Unassembled WGS sequence"/>
</dbReference>
<accession>A0ABV2TCE4</accession>
<dbReference type="EMBL" id="JBEXAC010000002">
    <property type="protein sequence ID" value="MET7000698.1"/>
    <property type="molecule type" value="Genomic_DNA"/>
</dbReference>
<protein>
    <submittedName>
        <fullName evidence="2">Uncharacterized protein</fullName>
    </submittedName>
</protein>
<comment type="caution">
    <text evidence="2">The sequence shown here is derived from an EMBL/GenBank/DDBJ whole genome shotgun (WGS) entry which is preliminary data.</text>
</comment>